<dbReference type="Proteomes" id="UP000095413">
    <property type="component" value="Unassembled WGS sequence"/>
</dbReference>
<evidence type="ECO:0000313" key="14">
    <source>
        <dbReference type="Proteomes" id="UP000284242"/>
    </source>
</evidence>
<accession>A0A174E789</accession>
<evidence type="ECO:0000313" key="9">
    <source>
        <dbReference type="EMBL" id="RHH17948.1"/>
    </source>
</evidence>
<dbReference type="AlphaFoldDB" id="A0A174E789"/>
<feature type="binding site" evidence="2">
    <location>
        <position position="104"/>
    </location>
    <ligand>
        <name>Mn(2+)</name>
        <dbReference type="ChEBI" id="CHEBI:29035"/>
        <label>2</label>
    </ligand>
</feature>
<evidence type="ECO:0000313" key="12">
    <source>
        <dbReference type="Proteomes" id="UP000284024"/>
    </source>
</evidence>
<dbReference type="EC" id="3.-.-.-" evidence="4"/>
<keyword evidence="2" id="KW-0479">Metal-binding</keyword>
<feature type="binding site" evidence="2">
    <location>
        <position position="164"/>
    </location>
    <ligand>
        <name>Mn(2+)</name>
        <dbReference type="ChEBI" id="CHEBI:29035"/>
        <label>2</label>
    </ligand>
</feature>
<dbReference type="PANTHER" id="PTHR11014">
    <property type="entry name" value="PEPTIDASE M20 FAMILY MEMBER"/>
    <property type="match status" value="1"/>
</dbReference>
<evidence type="ECO:0000313" key="6">
    <source>
        <dbReference type="EMBL" id="RGS72468.1"/>
    </source>
</evidence>
<dbReference type="RefSeq" id="WP_055055734.1">
    <property type="nucleotide sequence ID" value="NZ_CP176627.1"/>
</dbReference>
<reference evidence="10 11" key="1">
    <citation type="submission" date="2015-09" db="EMBL/GenBank/DDBJ databases">
        <authorList>
            <consortium name="Pathogen Informatics"/>
        </authorList>
    </citation>
    <scope>NUCLEOTIDE SEQUENCE [LARGE SCALE GENOMIC DNA]</scope>
    <source>
        <strain evidence="4 10">2789STDY5608837</strain>
        <strain evidence="5 11">2789STDY5834921</strain>
    </source>
</reference>
<dbReference type="Gene3D" id="3.40.630.10">
    <property type="entry name" value="Zn peptidases"/>
    <property type="match status" value="1"/>
</dbReference>
<sequence>MNFRDIAEQNENWIIEQRRYFHAHPELSFEEKNTTHEIGKCLEEMGLTPHYYPDYNGLWAIIKGGKSTPGSKTVALRADIDALPVEEHTGLTFCSQNPGVMHACGHDCHIAMLLGGIRMLMAKKEDLKGNVKIIFQAAEESCHGAQYYVEHGFLDDVDAIYGTHIWGELDAPYMNFETGPRMASCDNFRIEVEGVSSHGSTPHQGVDAILTAAYIITEIQAIVSRMNNPLNPLVVTVGKIEGGQRFNILADKVVLEGTTRTHSPEMRKKTEPLLRRIAENTADSMGAKATLTFEYFPAPIINEHEDLVLIARNAAAKMYGTDCLKPFPKMMISEDFAYYMEKVPGVFGLIGSQNKSLGITAKNHNDHYTVDESVLKRGAAMYAQFAYDFLEGSSK</sequence>
<dbReference type="InterPro" id="IPR017439">
    <property type="entry name" value="Amidohydrolase"/>
</dbReference>
<dbReference type="SUPFAM" id="SSF55031">
    <property type="entry name" value="Bacterial exopeptidase dimerisation domain"/>
    <property type="match status" value="1"/>
</dbReference>
<evidence type="ECO:0000313" key="7">
    <source>
        <dbReference type="EMBL" id="RHE11879.1"/>
    </source>
</evidence>
<proteinExistence type="predicted"/>
<dbReference type="FunFam" id="3.30.70.360:FF:000001">
    <property type="entry name" value="N-acetyldiaminopimelate deacetylase"/>
    <property type="match status" value="1"/>
</dbReference>
<dbReference type="Proteomes" id="UP000284644">
    <property type="component" value="Unassembled WGS sequence"/>
</dbReference>
<evidence type="ECO:0000313" key="13">
    <source>
        <dbReference type="Proteomes" id="UP000284220"/>
    </source>
</evidence>
<dbReference type="Proteomes" id="UP000284220">
    <property type="component" value="Unassembled WGS sequence"/>
</dbReference>
<dbReference type="Proteomes" id="UP000284242">
    <property type="component" value="Unassembled WGS sequence"/>
</dbReference>
<dbReference type="InterPro" id="IPR011650">
    <property type="entry name" value="Peptidase_M20_dimer"/>
</dbReference>
<dbReference type="EMBL" id="QRHZ01000005">
    <property type="protein sequence ID" value="RHG16719.1"/>
    <property type="molecule type" value="Genomic_DNA"/>
</dbReference>
<dbReference type="PIRSF" id="PIRSF005962">
    <property type="entry name" value="Pept_M20D_amidohydro"/>
    <property type="match status" value="1"/>
</dbReference>
<feature type="binding site" evidence="2">
    <location>
        <position position="106"/>
    </location>
    <ligand>
        <name>Mn(2+)</name>
        <dbReference type="ChEBI" id="CHEBI:29035"/>
        <label>2</label>
    </ligand>
</feature>
<protein>
    <submittedName>
        <fullName evidence="6">Amidohydrolase</fullName>
    </submittedName>
    <submittedName>
        <fullName evidence="4">Uncharacterized hydrolase YxeP</fullName>
        <ecNumber evidence="4">3.-.-.-</ecNumber>
    </submittedName>
</protein>
<feature type="binding site" evidence="2">
    <location>
        <position position="364"/>
    </location>
    <ligand>
        <name>Mn(2+)</name>
        <dbReference type="ChEBI" id="CHEBI:29035"/>
        <label>2</label>
    </ligand>
</feature>
<evidence type="ECO:0000259" key="3">
    <source>
        <dbReference type="Pfam" id="PF07687"/>
    </source>
</evidence>
<dbReference type="EMBL" id="CYZD01000008">
    <property type="protein sequence ID" value="CUO32418.1"/>
    <property type="molecule type" value="Genomic_DNA"/>
</dbReference>
<feature type="binding site" evidence="2">
    <location>
        <position position="140"/>
    </location>
    <ligand>
        <name>Mn(2+)</name>
        <dbReference type="ChEBI" id="CHEBI:29035"/>
        <label>2</label>
    </ligand>
</feature>
<dbReference type="NCBIfam" id="TIGR01891">
    <property type="entry name" value="amidohydrolases"/>
    <property type="match status" value="1"/>
</dbReference>
<dbReference type="GO" id="GO:0050118">
    <property type="term" value="F:N-acetyldiaminopimelate deacetylase activity"/>
    <property type="evidence" value="ECO:0007669"/>
    <property type="project" value="UniProtKB-ARBA"/>
</dbReference>
<evidence type="ECO:0000256" key="2">
    <source>
        <dbReference type="PIRSR" id="PIRSR005962-1"/>
    </source>
</evidence>
<dbReference type="PANTHER" id="PTHR11014:SF63">
    <property type="entry name" value="METALLOPEPTIDASE, PUTATIVE (AFU_ORTHOLOGUE AFUA_6G09600)-RELATED"/>
    <property type="match status" value="1"/>
</dbReference>
<evidence type="ECO:0000313" key="10">
    <source>
        <dbReference type="Proteomes" id="UP000095409"/>
    </source>
</evidence>
<dbReference type="EMBL" id="QRVV01000028">
    <property type="protein sequence ID" value="RGS72468.1"/>
    <property type="molecule type" value="Genomic_DNA"/>
</dbReference>
<dbReference type="Proteomes" id="UP000095409">
    <property type="component" value="Unassembled WGS sequence"/>
</dbReference>
<name>A0A174E789_9FIRM</name>
<dbReference type="CDD" id="cd08019">
    <property type="entry name" value="M20_Acy1-like"/>
    <property type="match status" value="1"/>
</dbReference>
<feature type="domain" description="Peptidase M20 dimerisation" evidence="3">
    <location>
        <begin position="188"/>
        <end position="282"/>
    </location>
</feature>
<evidence type="ECO:0000313" key="8">
    <source>
        <dbReference type="EMBL" id="RHG16719.1"/>
    </source>
</evidence>
<evidence type="ECO:0000256" key="1">
    <source>
        <dbReference type="ARBA" id="ARBA00022801"/>
    </source>
</evidence>
<dbReference type="GO" id="GO:0019877">
    <property type="term" value="P:diaminopimelate biosynthetic process"/>
    <property type="evidence" value="ECO:0007669"/>
    <property type="project" value="UniProtKB-ARBA"/>
</dbReference>
<dbReference type="InterPro" id="IPR036264">
    <property type="entry name" value="Bact_exopeptidase_dim_dom"/>
</dbReference>
<evidence type="ECO:0000313" key="11">
    <source>
        <dbReference type="Proteomes" id="UP000095413"/>
    </source>
</evidence>
<organism evidence="4 10">
    <name type="scientific">Blautia obeum</name>
    <dbReference type="NCBI Taxonomy" id="40520"/>
    <lineage>
        <taxon>Bacteria</taxon>
        <taxon>Bacillati</taxon>
        <taxon>Bacillota</taxon>
        <taxon>Clostridia</taxon>
        <taxon>Lachnospirales</taxon>
        <taxon>Lachnospiraceae</taxon>
        <taxon>Blautia</taxon>
    </lineage>
</organism>
<dbReference type="Proteomes" id="UP000284024">
    <property type="component" value="Unassembled WGS sequence"/>
</dbReference>
<evidence type="ECO:0000313" key="4">
    <source>
        <dbReference type="EMBL" id="CUO32418.1"/>
    </source>
</evidence>
<keyword evidence="2" id="KW-0464">Manganese</keyword>
<dbReference type="Gene3D" id="3.30.70.360">
    <property type="match status" value="1"/>
</dbReference>
<dbReference type="EMBL" id="CZBA01000005">
    <property type="protein sequence ID" value="CUP40977.1"/>
    <property type="molecule type" value="Genomic_DNA"/>
</dbReference>
<dbReference type="OrthoDB" id="9776731at2"/>
<dbReference type="EMBL" id="QRJH01000005">
    <property type="protein sequence ID" value="RHH17948.1"/>
    <property type="molecule type" value="Genomic_DNA"/>
</dbReference>
<dbReference type="Pfam" id="PF01546">
    <property type="entry name" value="Peptidase_M20"/>
    <property type="match status" value="1"/>
</dbReference>
<gene>
    <name evidence="4" type="primary">yxeP</name>
    <name evidence="9" type="ORF">DW222_11200</name>
    <name evidence="8" type="ORF">DW272_10520</name>
    <name evidence="7" type="ORF">DW767_10890</name>
    <name evidence="6" type="ORF">DWX77_10435</name>
    <name evidence="4" type="ORF">ERS852394_01949</name>
    <name evidence="5" type="ORF">ERS852533_01272</name>
</gene>
<dbReference type="GO" id="GO:0046872">
    <property type="term" value="F:metal ion binding"/>
    <property type="evidence" value="ECO:0007669"/>
    <property type="project" value="UniProtKB-KW"/>
</dbReference>
<dbReference type="Pfam" id="PF07687">
    <property type="entry name" value="M20_dimer"/>
    <property type="match status" value="1"/>
</dbReference>
<evidence type="ECO:0000313" key="5">
    <source>
        <dbReference type="EMBL" id="CUP40977.1"/>
    </source>
</evidence>
<evidence type="ECO:0000313" key="15">
    <source>
        <dbReference type="Proteomes" id="UP000284644"/>
    </source>
</evidence>
<dbReference type="EMBL" id="QSJW01000006">
    <property type="protein sequence ID" value="RHE11879.1"/>
    <property type="molecule type" value="Genomic_DNA"/>
</dbReference>
<comment type="cofactor">
    <cofactor evidence="2">
        <name>Mn(2+)</name>
        <dbReference type="ChEBI" id="CHEBI:29035"/>
    </cofactor>
    <text evidence="2">The Mn(2+) ion enhances activity.</text>
</comment>
<reference evidence="12 13" key="2">
    <citation type="submission" date="2018-08" db="EMBL/GenBank/DDBJ databases">
        <title>A genome reference for cultivated species of the human gut microbiota.</title>
        <authorList>
            <person name="Zou Y."/>
            <person name="Xue W."/>
            <person name="Luo G."/>
        </authorList>
    </citation>
    <scope>NUCLEOTIDE SEQUENCE [LARGE SCALE GENOMIC DNA]</scope>
    <source>
        <strain evidence="6 14">AF21-24</strain>
        <strain evidence="9 12">AM18-2AC</strain>
        <strain evidence="8 13">AM22-9LB</strain>
        <strain evidence="7 15">AM29-25AC</strain>
    </source>
</reference>
<dbReference type="SUPFAM" id="SSF53187">
    <property type="entry name" value="Zn-dependent exopeptidases"/>
    <property type="match status" value="1"/>
</dbReference>
<dbReference type="InterPro" id="IPR002933">
    <property type="entry name" value="Peptidase_M20"/>
</dbReference>
<keyword evidence="1 4" id="KW-0378">Hydrolase</keyword>